<organism evidence="1 2">
    <name type="scientific">Candidatus Sulfuritelmatomonas gaucii</name>
    <dbReference type="NCBI Taxonomy" id="2043161"/>
    <lineage>
        <taxon>Bacteria</taxon>
        <taxon>Pseudomonadati</taxon>
        <taxon>Acidobacteriota</taxon>
        <taxon>Terriglobia</taxon>
        <taxon>Terriglobales</taxon>
        <taxon>Acidobacteriaceae</taxon>
        <taxon>Candidatus Sulfuritelmatomonas</taxon>
    </lineage>
</organism>
<protein>
    <submittedName>
        <fullName evidence="1">Uncharacterized protein</fullName>
    </submittedName>
</protein>
<gene>
    <name evidence="1" type="ORF">SBA5_410020</name>
</gene>
<reference evidence="2" key="1">
    <citation type="submission" date="2018-02" db="EMBL/GenBank/DDBJ databases">
        <authorList>
            <person name="Hausmann B."/>
        </authorList>
    </citation>
    <scope>NUCLEOTIDE SEQUENCE [LARGE SCALE GENOMIC DNA]</scope>
    <source>
        <strain evidence="2">Peat soil MAG SbA5</strain>
    </source>
</reference>
<name>A0A2N9LL34_9BACT</name>
<accession>A0A2N9LL34</accession>
<proteinExistence type="predicted"/>
<evidence type="ECO:0000313" key="1">
    <source>
        <dbReference type="EMBL" id="SPE23978.1"/>
    </source>
</evidence>
<evidence type="ECO:0000313" key="2">
    <source>
        <dbReference type="Proteomes" id="UP000239735"/>
    </source>
</evidence>
<dbReference type="Proteomes" id="UP000239735">
    <property type="component" value="Unassembled WGS sequence"/>
</dbReference>
<sequence>MASARCSSSLALGNGASWTGFAACAAPNQGHAQLTTAKRQMKKERNMLEIDCFWGLGKPRPLSKGPRVGSRARS</sequence>
<dbReference type="PROSITE" id="PS51257">
    <property type="entry name" value="PROKAR_LIPOPROTEIN"/>
    <property type="match status" value="1"/>
</dbReference>
<dbReference type="EMBL" id="OKRB01000099">
    <property type="protein sequence ID" value="SPE23978.1"/>
    <property type="molecule type" value="Genomic_DNA"/>
</dbReference>
<dbReference type="AlphaFoldDB" id="A0A2N9LL34"/>